<dbReference type="InterPro" id="IPR037157">
    <property type="entry name" value="Acetyltransf_C_sf"/>
</dbReference>
<dbReference type="NCBIfam" id="NF003657">
    <property type="entry name" value="PRK05289.1"/>
    <property type="match status" value="1"/>
</dbReference>
<evidence type="ECO:0000256" key="5">
    <source>
        <dbReference type="ARBA" id="ARBA00023315"/>
    </source>
</evidence>
<evidence type="ECO:0000259" key="6">
    <source>
        <dbReference type="Pfam" id="PF13720"/>
    </source>
</evidence>
<protein>
    <recommendedName>
        <fullName evidence="6">UDP N-acetylglucosamine O-acyltransferase C-terminal domain-containing protein</fullName>
    </recommendedName>
</protein>
<dbReference type="AlphaFoldDB" id="A0A381RMG5"/>
<name>A0A381RMG5_9ZZZZ</name>
<dbReference type="InterPro" id="IPR010137">
    <property type="entry name" value="Lipid_A_LpxA"/>
</dbReference>
<sequence length="223" mass="24236">VGENSWIGNHVNLRSGAHIGKRCKIYHSAVIGEVPQDLKFEGEESTAILGDDVIIREFVTVNRGTKALGKTTVGNKSYLMAYVHVAHDCTIGNNVIMANAIHMGGHVEIGDWAILGGGVLVHQFTKIGAHAMIGGGYRAVQDVPPYIMAAGEPLKFSGINAIGLRRRGFSGDTRKKIKEAYRLLFRSKMDKDEAVKAMADSFSSSPEIQEIISFVQKSERGLI</sequence>
<dbReference type="InterPro" id="IPR001451">
    <property type="entry name" value="Hexapep"/>
</dbReference>
<keyword evidence="3" id="KW-0808">Transferase</keyword>
<dbReference type="GO" id="GO:0009245">
    <property type="term" value="P:lipid A biosynthetic process"/>
    <property type="evidence" value="ECO:0007669"/>
    <property type="project" value="UniProtKB-KW"/>
</dbReference>
<evidence type="ECO:0000256" key="1">
    <source>
        <dbReference type="ARBA" id="ARBA00022516"/>
    </source>
</evidence>
<dbReference type="InterPro" id="IPR011004">
    <property type="entry name" value="Trimer_LpxA-like_sf"/>
</dbReference>
<accession>A0A381RMG5</accession>
<dbReference type="SUPFAM" id="SSF51161">
    <property type="entry name" value="Trimeric LpxA-like enzymes"/>
    <property type="match status" value="1"/>
</dbReference>
<gene>
    <name evidence="7" type="ORF">METZ01_LOCUS45910</name>
</gene>
<keyword evidence="5" id="KW-0012">Acyltransferase</keyword>
<dbReference type="NCBIfam" id="TIGR01852">
    <property type="entry name" value="lipid_A_lpxA"/>
    <property type="match status" value="1"/>
</dbReference>
<keyword evidence="2" id="KW-0441">Lipid A biosynthesis</keyword>
<reference evidence="7" key="1">
    <citation type="submission" date="2018-05" db="EMBL/GenBank/DDBJ databases">
        <authorList>
            <person name="Lanie J.A."/>
            <person name="Ng W.-L."/>
            <person name="Kazmierczak K.M."/>
            <person name="Andrzejewski T.M."/>
            <person name="Davidsen T.M."/>
            <person name="Wayne K.J."/>
            <person name="Tettelin H."/>
            <person name="Glass J.I."/>
            <person name="Rusch D."/>
            <person name="Podicherti R."/>
            <person name="Tsui H.-C.T."/>
            <person name="Winkler M.E."/>
        </authorList>
    </citation>
    <scope>NUCLEOTIDE SEQUENCE</scope>
</reference>
<evidence type="ECO:0000313" key="7">
    <source>
        <dbReference type="EMBL" id="SUZ93056.1"/>
    </source>
</evidence>
<proteinExistence type="predicted"/>
<dbReference type="CDD" id="cd03351">
    <property type="entry name" value="LbH_UDP-GlcNAc_AT"/>
    <property type="match status" value="1"/>
</dbReference>
<dbReference type="Pfam" id="PF00132">
    <property type="entry name" value="Hexapep"/>
    <property type="match status" value="2"/>
</dbReference>
<dbReference type="PIRSF" id="PIRSF000456">
    <property type="entry name" value="UDP-GlcNAc_acltr"/>
    <property type="match status" value="1"/>
</dbReference>
<dbReference type="Gene3D" id="1.20.1180.10">
    <property type="entry name" value="Udp N-acetylglucosamine O-acyltransferase, C-terminal domain"/>
    <property type="match status" value="1"/>
</dbReference>
<dbReference type="Gene3D" id="2.160.10.10">
    <property type="entry name" value="Hexapeptide repeat proteins"/>
    <property type="match status" value="1"/>
</dbReference>
<dbReference type="Pfam" id="PF13720">
    <property type="entry name" value="Acetyltransf_11"/>
    <property type="match status" value="1"/>
</dbReference>
<feature type="domain" description="UDP N-acetylglucosamine O-acyltransferase C-terminal" evidence="6">
    <location>
        <begin position="142"/>
        <end position="223"/>
    </location>
</feature>
<evidence type="ECO:0000256" key="3">
    <source>
        <dbReference type="ARBA" id="ARBA00022679"/>
    </source>
</evidence>
<keyword evidence="1" id="KW-0444">Lipid biosynthesis</keyword>
<feature type="non-terminal residue" evidence="7">
    <location>
        <position position="1"/>
    </location>
</feature>
<dbReference type="PANTHER" id="PTHR43480">
    <property type="entry name" value="ACYL-[ACYL-CARRIER-PROTEIN]--UDP-N-ACETYLGLUCOSAMINE O-ACYLTRANSFERASE"/>
    <property type="match status" value="1"/>
</dbReference>
<dbReference type="InterPro" id="IPR029098">
    <property type="entry name" value="Acetyltransf_C"/>
</dbReference>
<evidence type="ECO:0000256" key="4">
    <source>
        <dbReference type="ARBA" id="ARBA00023098"/>
    </source>
</evidence>
<dbReference type="GO" id="GO:0016020">
    <property type="term" value="C:membrane"/>
    <property type="evidence" value="ECO:0007669"/>
    <property type="project" value="GOC"/>
</dbReference>
<dbReference type="GO" id="GO:0008780">
    <property type="term" value="F:acyl-[acyl-carrier-protein]-UDP-N-acetylglucosamine O-acyltransferase activity"/>
    <property type="evidence" value="ECO:0007669"/>
    <property type="project" value="InterPro"/>
</dbReference>
<dbReference type="EMBL" id="UINC01002114">
    <property type="protein sequence ID" value="SUZ93056.1"/>
    <property type="molecule type" value="Genomic_DNA"/>
</dbReference>
<evidence type="ECO:0000256" key="2">
    <source>
        <dbReference type="ARBA" id="ARBA00022556"/>
    </source>
</evidence>
<organism evidence="7">
    <name type="scientific">marine metagenome</name>
    <dbReference type="NCBI Taxonomy" id="408172"/>
    <lineage>
        <taxon>unclassified sequences</taxon>
        <taxon>metagenomes</taxon>
        <taxon>ecological metagenomes</taxon>
    </lineage>
</organism>
<dbReference type="PANTHER" id="PTHR43480:SF1">
    <property type="entry name" value="ACYL-[ACYL-CARRIER-PROTEIN]--UDP-N-ACETYLGLUCOSAMINE O-ACYLTRANSFERASE, MITOCHONDRIAL-RELATED"/>
    <property type="match status" value="1"/>
</dbReference>
<keyword evidence="4" id="KW-0443">Lipid metabolism</keyword>